<protein>
    <recommendedName>
        <fullName evidence="10">Cyclic nucleotide-binding domain-containing protein</fullName>
    </recommendedName>
</protein>
<evidence type="ECO:0000313" key="11">
    <source>
        <dbReference type="EMBL" id="RHY01594.1"/>
    </source>
</evidence>
<keyword evidence="4" id="KW-1133">Transmembrane helix</keyword>
<evidence type="ECO:0000259" key="10">
    <source>
        <dbReference type="PROSITE" id="PS50042"/>
    </source>
</evidence>
<evidence type="ECO:0000256" key="1">
    <source>
        <dbReference type="ARBA" id="ARBA00004141"/>
    </source>
</evidence>
<dbReference type="VEuPathDB" id="FungiDB:H257_00503"/>
<dbReference type="PANTHER" id="PTHR45638">
    <property type="entry name" value="CYCLIC NUCLEOTIDE-GATED CATION CHANNEL SUBUNIT A"/>
    <property type="match status" value="1"/>
</dbReference>
<evidence type="ECO:0000256" key="9">
    <source>
        <dbReference type="SAM" id="MobiDB-lite"/>
    </source>
</evidence>
<dbReference type="EMBL" id="QUSZ01007775">
    <property type="protein sequence ID" value="RHY01594.1"/>
    <property type="molecule type" value="Genomic_DNA"/>
</dbReference>
<evidence type="ECO:0000256" key="6">
    <source>
        <dbReference type="ARBA" id="ARBA00023136"/>
    </source>
</evidence>
<dbReference type="GO" id="GO:0016020">
    <property type="term" value="C:membrane"/>
    <property type="evidence" value="ECO:0007669"/>
    <property type="project" value="UniProtKB-SubCell"/>
</dbReference>
<dbReference type="Gene3D" id="2.60.120.10">
    <property type="entry name" value="Jelly Rolls"/>
    <property type="match status" value="1"/>
</dbReference>
<evidence type="ECO:0000256" key="4">
    <source>
        <dbReference type="ARBA" id="ARBA00022989"/>
    </source>
</evidence>
<evidence type="ECO:0000256" key="7">
    <source>
        <dbReference type="ARBA" id="ARBA00023286"/>
    </source>
</evidence>
<keyword evidence="3" id="KW-0812">Transmembrane</keyword>
<evidence type="ECO:0000256" key="8">
    <source>
        <dbReference type="ARBA" id="ARBA00023303"/>
    </source>
</evidence>
<accession>A0A397A5F7</accession>
<dbReference type="InterPro" id="IPR014710">
    <property type="entry name" value="RmlC-like_jellyroll"/>
</dbReference>
<dbReference type="AlphaFoldDB" id="A0A397A5F7"/>
<organism evidence="11 12">
    <name type="scientific">Aphanomyces astaci</name>
    <name type="common">Crayfish plague agent</name>
    <dbReference type="NCBI Taxonomy" id="112090"/>
    <lineage>
        <taxon>Eukaryota</taxon>
        <taxon>Sar</taxon>
        <taxon>Stramenopiles</taxon>
        <taxon>Oomycota</taxon>
        <taxon>Saprolegniomycetes</taxon>
        <taxon>Saprolegniales</taxon>
        <taxon>Verrucalvaceae</taxon>
        <taxon>Aphanomyces</taxon>
    </lineage>
</organism>
<evidence type="ECO:0000256" key="2">
    <source>
        <dbReference type="ARBA" id="ARBA00022448"/>
    </source>
</evidence>
<name>A0A397A5F7_APHAT</name>
<dbReference type="Gene3D" id="1.10.287.630">
    <property type="entry name" value="Helix hairpin bin"/>
    <property type="match status" value="1"/>
</dbReference>
<feature type="domain" description="Cyclic nucleotide-binding" evidence="10">
    <location>
        <begin position="538"/>
        <end position="654"/>
    </location>
</feature>
<dbReference type="PANTHER" id="PTHR45638:SF11">
    <property type="entry name" value="CYCLIC NUCLEOTIDE-GATED CATION CHANNEL SUBUNIT A"/>
    <property type="match status" value="1"/>
</dbReference>
<feature type="region of interest" description="Disordered" evidence="9">
    <location>
        <begin position="661"/>
        <end position="697"/>
    </location>
</feature>
<evidence type="ECO:0000256" key="3">
    <source>
        <dbReference type="ARBA" id="ARBA00022692"/>
    </source>
</evidence>
<feature type="compositionally biased region" description="Polar residues" evidence="9">
    <location>
        <begin position="38"/>
        <end position="57"/>
    </location>
</feature>
<gene>
    <name evidence="11" type="ORF">DYB36_003130</name>
</gene>
<feature type="region of interest" description="Disordered" evidence="9">
    <location>
        <begin position="38"/>
        <end position="66"/>
    </location>
</feature>
<dbReference type="Proteomes" id="UP000265427">
    <property type="component" value="Unassembled WGS sequence"/>
</dbReference>
<comment type="subcellular location">
    <subcellularLocation>
        <location evidence="1">Membrane</location>
        <topology evidence="1">Multi-pass membrane protein</topology>
    </subcellularLocation>
</comment>
<keyword evidence="6" id="KW-0472">Membrane</keyword>
<dbReference type="InterPro" id="IPR000595">
    <property type="entry name" value="cNMP-bd_dom"/>
</dbReference>
<dbReference type="SUPFAM" id="SSF51206">
    <property type="entry name" value="cAMP-binding domain-like"/>
    <property type="match status" value="1"/>
</dbReference>
<dbReference type="PROSITE" id="PS00888">
    <property type="entry name" value="CNMP_BINDING_1"/>
    <property type="match status" value="1"/>
</dbReference>
<dbReference type="InterPro" id="IPR050866">
    <property type="entry name" value="CNG_cation_channel"/>
</dbReference>
<dbReference type="GO" id="GO:0005221">
    <property type="term" value="F:intracellularly cyclic nucleotide-activated monoatomic cation channel activity"/>
    <property type="evidence" value="ECO:0007669"/>
    <property type="project" value="InterPro"/>
</dbReference>
<keyword evidence="5" id="KW-0406">Ion transport</keyword>
<dbReference type="InterPro" id="IPR018488">
    <property type="entry name" value="cNMP-bd_CS"/>
</dbReference>
<evidence type="ECO:0000256" key="5">
    <source>
        <dbReference type="ARBA" id="ARBA00023065"/>
    </source>
</evidence>
<sequence length="809" mass="91170">MLSYWVMTVVTSYDVTADGRFALGSKHETIHLIKTTVASNNGGSSSRMKPDLLSTSRFGDDGGDEGSSHLEHIASQLIMSEDEDDSAPVMSAYMTRQAERAGITGLSPMEEMRLAHGELAAKVAKKRNLDDLPAASFRLNHYLRVPPVKKVLKRMHSSMTGISSSKKKRRDGFRNAPSVVCEAEVKRITQELANNMDDMTAGTCVVVDVDEEEASGKLTLVRSEQAINFVQSVQQREDIIKMRVDDYDAKRVPWFLISPASKFRVRWDILSVTMAFTFPTDVPALEVMDQFQIMFNVLYFMDVVCSQPHDTFENLTLCEGGQLFLGVRSPRSRGNPVDGHRQAIPSNLVPWSMRMPVVIEGDARFIVDMLAATPVEAVYMALHRHDLTSSNLNKYFKYLRIVKLSRMLGFTHILNRVEYALLIKSTRSGLMKFFLLVCLTSHWFRYTYLPATVVATVANLNHNDTEFQHKMDGINNFMERRDLPMELRTEIREFFMNSRLSTENTLKNESKILSELSALLRSKIALAINDSVLNKMPFFEGADHNFLMELALSMKMVCFPPHEEVIVEGEIGQEMFFIFRGAVEVMKDGDQIAVLGEQQYFGEMAIMNTNCMRLASVRTLCFCELRMLTRQKFLVALSHFPSMRKRIARIIHRRKVTHDQEMVHRKSSDFTGPTAPPSIKQKSATRGGIHRRGSASPTAMEDLAASMVQGSHNMLEKVVGPDIFALEADAIVGSTMQRISQMNIVPNRNNDGAMAEGPPSDELRMIIHTLLEQQEMLLTEVAKLEDKVRALLPPIDPVKAGPHESYLTP</sequence>
<comment type="caution">
    <text evidence="11">The sequence shown here is derived from an EMBL/GenBank/DDBJ whole genome shotgun (WGS) entry which is preliminary data.</text>
</comment>
<dbReference type="GO" id="GO:0044877">
    <property type="term" value="F:protein-containing complex binding"/>
    <property type="evidence" value="ECO:0007669"/>
    <property type="project" value="TreeGrafter"/>
</dbReference>
<dbReference type="CDD" id="cd00038">
    <property type="entry name" value="CAP_ED"/>
    <property type="match status" value="1"/>
</dbReference>
<reference evidence="11 12" key="1">
    <citation type="submission" date="2018-08" db="EMBL/GenBank/DDBJ databases">
        <title>Aphanomyces genome sequencing and annotation.</title>
        <authorList>
            <person name="Minardi D."/>
            <person name="Oidtmann B."/>
            <person name="Van Der Giezen M."/>
            <person name="Studholme D.J."/>
        </authorList>
    </citation>
    <scope>NUCLEOTIDE SEQUENCE [LARGE SCALE GENOMIC DNA]</scope>
    <source>
        <strain evidence="11 12">Kv</strain>
    </source>
</reference>
<keyword evidence="7" id="KW-1071">Ligand-gated ion channel</keyword>
<evidence type="ECO:0000313" key="12">
    <source>
        <dbReference type="Proteomes" id="UP000265427"/>
    </source>
</evidence>
<dbReference type="InterPro" id="IPR018490">
    <property type="entry name" value="cNMP-bd_dom_sf"/>
</dbReference>
<keyword evidence="8" id="KW-0407">Ion channel</keyword>
<dbReference type="Pfam" id="PF00027">
    <property type="entry name" value="cNMP_binding"/>
    <property type="match status" value="1"/>
</dbReference>
<dbReference type="SMART" id="SM00100">
    <property type="entry name" value="cNMP"/>
    <property type="match status" value="1"/>
</dbReference>
<proteinExistence type="predicted"/>
<keyword evidence="2" id="KW-0813">Transport</keyword>
<dbReference type="PROSITE" id="PS50042">
    <property type="entry name" value="CNMP_BINDING_3"/>
    <property type="match status" value="1"/>
</dbReference>
<dbReference type="VEuPathDB" id="FungiDB:H257_00504"/>